<dbReference type="Pfam" id="PF03795">
    <property type="entry name" value="YCII"/>
    <property type="match status" value="1"/>
</dbReference>
<evidence type="ECO:0000259" key="1">
    <source>
        <dbReference type="Pfam" id="PF03795"/>
    </source>
</evidence>
<dbReference type="InParanoid" id="W3X8L4"/>
<dbReference type="HOGENOM" id="CLU_110355_2_4_1"/>
<dbReference type="OMA" id="ESGNWKM"/>
<organism evidence="2 3">
    <name type="scientific">Pestalotiopsis fici (strain W106-1 / CGMCC3.15140)</name>
    <dbReference type="NCBI Taxonomy" id="1229662"/>
    <lineage>
        <taxon>Eukaryota</taxon>
        <taxon>Fungi</taxon>
        <taxon>Dikarya</taxon>
        <taxon>Ascomycota</taxon>
        <taxon>Pezizomycotina</taxon>
        <taxon>Sordariomycetes</taxon>
        <taxon>Xylariomycetidae</taxon>
        <taxon>Amphisphaeriales</taxon>
        <taxon>Sporocadaceae</taxon>
        <taxon>Pestalotiopsis</taxon>
    </lineage>
</organism>
<dbReference type="InterPro" id="IPR011008">
    <property type="entry name" value="Dimeric_a/b-barrel"/>
</dbReference>
<gene>
    <name evidence="2" type="ORF">PFICI_06724</name>
</gene>
<dbReference type="PANTHER" id="PTHR33606:SF3">
    <property type="entry name" value="PROTEIN YCII"/>
    <property type="match status" value="1"/>
</dbReference>
<name>W3X8L4_PESFW</name>
<dbReference type="KEGG" id="pfy:PFICI_06724"/>
<dbReference type="InterPro" id="IPR051807">
    <property type="entry name" value="Sec-metab_biosynth-assoc"/>
</dbReference>
<sequence length="127" mass="13954">MSSDASRPAITTPPPGKYEFLVVVPDKPGAQPKRLEVRPKHFEGLTDLVDKGIFKVGGATLHDVPEGTDAAKWSFHGSTIVMVAESVEECKEILRKDIYSTSGVWDVDNAQIWPIPIESRKALRKIG</sequence>
<dbReference type="InterPro" id="IPR005545">
    <property type="entry name" value="YCII"/>
</dbReference>
<dbReference type="RefSeq" id="XP_007833496.1">
    <property type="nucleotide sequence ID" value="XM_007835305.1"/>
</dbReference>
<reference evidence="3" key="1">
    <citation type="journal article" date="2015" name="BMC Genomics">
        <title>Genomic and transcriptomic analysis of the endophytic fungus Pestalotiopsis fici reveals its lifestyle and high potential for synthesis of natural products.</title>
        <authorList>
            <person name="Wang X."/>
            <person name="Zhang X."/>
            <person name="Liu L."/>
            <person name="Xiang M."/>
            <person name="Wang W."/>
            <person name="Sun X."/>
            <person name="Che Y."/>
            <person name="Guo L."/>
            <person name="Liu G."/>
            <person name="Guo L."/>
            <person name="Wang C."/>
            <person name="Yin W.B."/>
            <person name="Stadler M."/>
            <person name="Zhang X."/>
            <person name="Liu X."/>
        </authorList>
    </citation>
    <scope>NUCLEOTIDE SEQUENCE [LARGE SCALE GENOMIC DNA]</scope>
    <source>
        <strain evidence="3">W106-1 / CGMCC3.15140</strain>
    </source>
</reference>
<evidence type="ECO:0000313" key="2">
    <source>
        <dbReference type="EMBL" id="ETS81722.1"/>
    </source>
</evidence>
<evidence type="ECO:0000313" key="3">
    <source>
        <dbReference type="Proteomes" id="UP000030651"/>
    </source>
</evidence>
<accession>W3X8L4</accession>
<dbReference type="GeneID" id="19271737"/>
<dbReference type="EMBL" id="KI912112">
    <property type="protein sequence ID" value="ETS81722.1"/>
    <property type="molecule type" value="Genomic_DNA"/>
</dbReference>
<dbReference type="Gene3D" id="3.30.70.1060">
    <property type="entry name" value="Dimeric alpha+beta barrel"/>
    <property type="match status" value="1"/>
</dbReference>
<feature type="domain" description="YCII-related" evidence="1">
    <location>
        <begin position="20"/>
        <end position="106"/>
    </location>
</feature>
<dbReference type="AlphaFoldDB" id="W3X8L4"/>
<dbReference type="SUPFAM" id="SSF54909">
    <property type="entry name" value="Dimeric alpha+beta barrel"/>
    <property type="match status" value="1"/>
</dbReference>
<proteinExistence type="predicted"/>
<dbReference type="eggNOG" id="ENOG502S8X0">
    <property type="taxonomic scope" value="Eukaryota"/>
</dbReference>
<keyword evidence="3" id="KW-1185">Reference proteome</keyword>
<dbReference type="STRING" id="1229662.W3X8L4"/>
<dbReference type="PANTHER" id="PTHR33606">
    <property type="entry name" value="PROTEIN YCII"/>
    <property type="match status" value="1"/>
</dbReference>
<dbReference type="OrthoDB" id="5519740at2759"/>
<dbReference type="Proteomes" id="UP000030651">
    <property type="component" value="Unassembled WGS sequence"/>
</dbReference>
<protein>
    <recommendedName>
        <fullName evidence="1">YCII-related domain-containing protein</fullName>
    </recommendedName>
</protein>